<evidence type="ECO:0000313" key="2">
    <source>
        <dbReference type="Proteomes" id="UP000321157"/>
    </source>
</evidence>
<gene>
    <name evidence="1" type="ORF">ADA01nite_35520</name>
</gene>
<accession>A0A511VFU1</accession>
<comment type="caution">
    <text evidence="1">The sequence shown here is derived from an EMBL/GenBank/DDBJ whole genome shotgun (WGS) entry which is preliminary data.</text>
</comment>
<dbReference type="Proteomes" id="UP000321157">
    <property type="component" value="Unassembled WGS sequence"/>
</dbReference>
<dbReference type="AlphaFoldDB" id="A0A511VFU1"/>
<dbReference type="RefSeq" id="WP_170230358.1">
    <property type="nucleotide sequence ID" value="NZ_BJXX01000167.1"/>
</dbReference>
<organism evidence="1 2">
    <name type="scientific">Aneurinibacillus danicus</name>
    <dbReference type="NCBI Taxonomy" id="267746"/>
    <lineage>
        <taxon>Bacteria</taxon>
        <taxon>Bacillati</taxon>
        <taxon>Bacillota</taxon>
        <taxon>Bacilli</taxon>
        <taxon>Bacillales</taxon>
        <taxon>Paenibacillaceae</taxon>
        <taxon>Aneurinibacillus group</taxon>
        <taxon>Aneurinibacillus</taxon>
    </lineage>
</organism>
<sequence length="52" mass="6333">MRAIVYRYENEPIVSTQDVVDVEELFQEIFRLIEQLNREEAEYYDSYSLLVN</sequence>
<evidence type="ECO:0000313" key="1">
    <source>
        <dbReference type="EMBL" id="GEN36092.1"/>
    </source>
</evidence>
<dbReference type="EMBL" id="BJXX01000167">
    <property type="protein sequence ID" value="GEN36092.1"/>
    <property type="molecule type" value="Genomic_DNA"/>
</dbReference>
<protein>
    <submittedName>
        <fullName evidence="1">Uncharacterized protein</fullName>
    </submittedName>
</protein>
<name>A0A511VFU1_9BACL</name>
<keyword evidence="2" id="KW-1185">Reference proteome</keyword>
<proteinExistence type="predicted"/>
<reference evidence="1 2" key="1">
    <citation type="submission" date="2019-07" db="EMBL/GenBank/DDBJ databases">
        <title>Whole genome shotgun sequence of Aneurinibacillus danicus NBRC 102444.</title>
        <authorList>
            <person name="Hosoyama A."/>
            <person name="Uohara A."/>
            <person name="Ohji S."/>
            <person name="Ichikawa N."/>
        </authorList>
    </citation>
    <scope>NUCLEOTIDE SEQUENCE [LARGE SCALE GENOMIC DNA]</scope>
    <source>
        <strain evidence="1 2">NBRC 102444</strain>
    </source>
</reference>